<sequence length="635" mass="66421">MIINRACYLFFMWMLLLLGPVAQAQLKLGSNPAIINKSSVLELESNVQGLLLPRIPDTSAVTLTTAPNGMIIFFTPDNSLMVRKNGFWRRVIDSANLSFNGWALGGNAVPGIRNFGTTSNFDLPLITNNLERMRVTNAGNVGIGVNAPATKLHVQGTNPLTLIGVQEGTSTSADSLLTVTSGLVRKIPILSFNGWALGGNAVLSAQNFGTTSNFDLPVITNNLERLRVTNAGNVGIGTTAPATKLHVQGANPLTLTGVQNGTSTSADSLLTITSGLVRKLPINSFWRTTGNSGTSGATNFLGTTDNISLRFRTNNVERMYIDSARGLIGIGTSAFDATYPEKVLIDAGVTSSVNALYLKGSVNNYFQVNIRNLGTGSQSSSDYVATADNGTETTNFMNMGINGSQYVYQSGNPIETGKANDTYVLGSGNDLYIVNNNTAKDMIFLTGGTATTNEAMRIMASRRVGVGTNAPSTQLHIKTGTANDGGLRMENLTSASTITSSAGYLGVDVNGKVVRTNTQPVIYSGGGGTSGTGAAATSDVVTKVWIGDVANTGAGLTTITFPSNVVFANILNIQVTAKATVAVDGTTAPIATVTASTLTSATVRVMESALVIVGGQGLELHTITSTRIYIRVEGN</sequence>
<protein>
    <submittedName>
        <fullName evidence="2">Uncharacterized protein</fullName>
    </submittedName>
</protein>
<organism evidence="2 3">
    <name type="scientific">Chitinophaga niabensis</name>
    <dbReference type="NCBI Taxonomy" id="536979"/>
    <lineage>
        <taxon>Bacteria</taxon>
        <taxon>Pseudomonadati</taxon>
        <taxon>Bacteroidota</taxon>
        <taxon>Chitinophagia</taxon>
        <taxon>Chitinophagales</taxon>
        <taxon>Chitinophagaceae</taxon>
        <taxon>Chitinophaga</taxon>
    </lineage>
</organism>
<dbReference type="EMBL" id="FSRA01000002">
    <property type="protein sequence ID" value="SIO49843.1"/>
    <property type="molecule type" value="Genomic_DNA"/>
</dbReference>
<keyword evidence="1" id="KW-0732">Signal</keyword>
<dbReference type="STRING" id="536979.SAMN04488055_4790"/>
<dbReference type="RefSeq" id="WP_143197562.1">
    <property type="nucleotide sequence ID" value="NZ_FSRA01000002.1"/>
</dbReference>
<gene>
    <name evidence="2" type="ORF">SAMN04488055_4790</name>
</gene>
<reference evidence="2 3" key="1">
    <citation type="submission" date="2016-11" db="EMBL/GenBank/DDBJ databases">
        <authorList>
            <person name="Jaros S."/>
            <person name="Januszkiewicz K."/>
            <person name="Wedrychowicz H."/>
        </authorList>
    </citation>
    <scope>NUCLEOTIDE SEQUENCE [LARGE SCALE GENOMIC DNA]</scope>
    <source>
        <strain evidence="2 3">DSM 24787</strain>
    </source>
</reference>
<dbReference type="Proteomes" id="UP000185003">
    <property type="component" value="Unassembled WGS sequence"/>
</dbReference>
<proteinExistence type="predicted"/>
<dbReference type="AlphaFoldDB" id="A0A1N6K050"/>
<keyword evidence="3" id="KW-1185">Reference proteome</keyword>
<feature type="chain" id="PRO_5012048741" evidence="1">
    <location>
        <begin position="25"/>
        <end position="635"/>
    </location>
</feature>
<accession>A0A1N6K050</accession>
<evidence type="ECO:0000256" key="1">
    <source>
        <dbReference type="SAM" id="SignalP"/>
    </source>
</evidence>
<evidence type="ECO:0000313" key="3">
    <source>
        <dbReference type="Proteomes" id="UP000185003"/>
    </source>
</evidence>
<dbReference type="OrthoDB" id="609366at2"/>
<evidence type="ECO:0000313" key="2">
    <source>
        <dbReference type="EMBL" id="SIO49843.1"/>
    </source>
</evidence>
<name>A0A1N6K050_9BACT</name>
<feature type="signal peptide" evidence="1">
    <location>
        <begin position="1"/>
        <end position="24"/>
    </location>
</feature>